<gene>
    <name evidence="7" type="ORF">CAAN4_H23310</name>
</gene>
<dbReference type="EMBL" id="OZ004260">
    <property type="protein sequence ID" value="CAK7922151.1"/>
    <property type="molecule type" value="Genomic_DNA"/>
</dbReference>
<proteinExistence type="predicted"/>
<dbReference type="InterPro" id="IPR015399">
    <property type="entry name" value="DUF1977_DnaJ-like"/>
</dbReference>
<evidence type="ECO:0000313" key="7">
    <source>
        <dbReference type="EMBL" id="CAK7922151.1"/>
    </source>
</evidence>
<keyword evidence="2" id="KW-0812">Transmembrane</keyword>
<dbReference type="Pfam" id="PF09320">
    <property type="entry name" value="DUF1977"/>
    <property type="match status" value="1"/>
</dbReference>
<dbReference type="Pfam" id="PF00226">
    <property type="entry name" value="DnaJ"/>
    <property type="match status" value="1"/>
</dbReference>
<dbReference type="SUPFAM" id="SSF46565">
    <property type="entry name" value="Chaperone J-domain"/>
    <property type="match status" value="1"/>
</dbReference>
<feature type="region of interest" description="Disordered" evidence="5">
    <location>
        <begin position="85"/>
        <end position="106"/>
    </location>
</feature>
<sequence length="321" mass="36174">MVEYTKEQETIVRKVLSYKSHQYYEILSVEKTATEGDIKKSYRKLAIKLHPDKNPHPRSSEAFKLLNKAWGVLSDPSKKSIYDQTGVDPDSRGAAAASGFSGGSRAGSSPFAGGNFGGMHRGGPEDDLFNMFFGGGQGQTFSFGGNGFTFQNFGGGDHPFFQTNMHQRRAQPRARQGRTQQAEEEGMSSLLGQILPLLLMLCIPILSAVFSNGNARPEYSFVSTKEFTTPRYTPNHNIPFYVSNDFTKKQKRSASELRNFDSKVENVYIQERRSKCSKEQIMKNELIEEAQGWFYTDQEKLDRAQNMPMPNCRALRKMNLI</sequence>
<comment type="subcellular location">
    <subcellularLocation>
        <location evidence="1">Membrane</location>
        <topology evidence="1">Single-pass membrane protein</topology>
    </subcellularLocation>
</comment>
<keyword evidence="8" id="KW-1185">Reference proteome</keyword>
<dbReference type="PRINTS" id="PR00625">
    <property type="entry name" value="JDOMAIN"/>
</dbReference>
<dbReference type="InterPro" id="IPR051100">
    <property type="entry name" value="DnaJ_subfamily_B/C"/>
</dbReference>
<dbReference type="SMART" id="SM00271">
    <property type="entry name" value="DnaJ"/>
    <property type="match status" value="1"/>
</dbReference>
<evidence type="ECO:0000256" key="1">
    <source>
        <dbReference type="ARBA" id="ARBA00004167"/>
    </source>
</evidence>
<protein>
    <recommendedName>
        <fullName evidence="6">J domain-containing protein</fullName>
    </recommendedName>
</protein>
<dbReference type="InterPro" id="IPR001623">
    <property type="entry name" value="DnaJ_domain"/>
</dbReference>
<dbReference type="PANTHER" id="PTHR43908">
    <property type="entry name" value="AT29763P-RELATED"/>
    <property type="match status" value="1"/>
</dbReference>
<evidence type="ECO:0000256" key="2">
    <source>
        <dbReference type="ARBA" id="ARBA00022692"/>
    </source>
</evidence>
<dbReference type="Gene3D" id="1.10.287.110">
    <property type="entry name" value="DnaJ domain"/>
    <property type="match status" value="1"/>
</dbReference>
<dbReference type="Proteomes" id="UP001497600">
    <property type="component" value="Chromosome H"/>
</dbReference>
<dbReference type="CDD" id="cd06257">
    <property type="entry name" value="DnaJ"/>
    <property type="match status" value="1"/>
</dbReference>
<evidence type="ECO:0000256" key="3">
    <source>
        <dbReference type="ARBA" id="ARBA00022989"/>
    </source>
</evidence>
<evidence type="ECO:0000313" key="8">
    <source>
        <dbReference type="Proteomes" id="UP001497600"/>
    </source>
</evidence>
<evidence type="ECO:0000256" key="5">
    <source>
        <dbReference type="SAM" id="MobiDB-lite"/>
    </source>
</evidence>
<feature type="domain" description="J" evidence="6">
    <location>
        <begin position="22"/>
        <end position="86"/>
    </location>
</feature>
<dbReference type="PANTHER" id="PTHR43908:SF3">
    <property type="entry name" value="AT29763P-RELATED"/>
    <property type="match status" value="1"/>
</dbReference>
<dbReference type="PROSITE" id="PS50076">
    <property type="entry name" value="DNAJ_2"/>
    <property type="match status" value="1"/>
</dbReference>
<reference evidence="7 8" key="1">
    <citation type="submission" date="2024-01" db="EMBL/GenBank/DDBJ databases">
        <authorList>
            <consortium name="Genoscope - CEA"/>
            <person name="William W."/>
        </authorList>
    </citation>
    <scope>NUCLEOTIDE SEQUENCE [LARGE SCALE GENOMIC DNA]</scope>
    <source>
        <strain evidence="7 8">29B2s-10</strain>
    </source>
</reference>
<keyword evidence="4" id="KW-0472">Membrane</keyword>
<evidence type="ECO:0000256" key="4">
    <source>
        <dbReference type="ARBA" id="ARBA00023136"/>
    </source>
</evidence>
<name>A0ABP0ELS6_9ASCO</name>
<keyword evidence="3" id="KW-1133">Transmembrane helix</keyword>
<evidence type="ECO:0000259" key="6">
    <source>
        <dbReference type="PROSITE" id="PS50076"/>
    </source>
</evidence>
<dbReference type="InterPro" id="IPR036869">
    <property type="entry name" value="J_dom_sf"/>
</dbReference>
<accession>A0ABP0ELS6</accession>
<organism evidence="7 8">
    <name type="scientific">[Candida] anglica</name>
    <dbReference type="NCBI Taxonomy" id="148631"/>
    <lineage>
        <taxon>Eukaryota</taxon>
        <taxon>Fungi</taxon>
        <taxon>Dikarya</taxon>
        <taxon>Ascomycota</taxon>
        <taxon>Saccharomycotina</taxon>
        <taxon>Pichiomycetes</taxon>
        <taxon>Debaryomycetaceae</taxon>
        <taxon>Kurtzmaniella</taxon>
    </lineage>
</organism>